<evidence type="ECO:0000259" key="3">
    <source>
        <dbReference type="PROSITE" id="PS51677"/>
    </source>
</evidence>
<protein>
    <submittedName>
        <fullName evidence="4">Polysaccharide deacetylase family protein</fullName>
    </submittedName>
</protein>
<dbReference type="EMBL" id="JAZBJZ010000047">
    <property type="protein sequence ID" value="MEE3717642.1"/>
    <property type="molecule type" value="Genomic_DNA"/>
</dbReference>
<dbReference type="InterPro" id="IPR011330">
    <property type="entry name" value="Glyco_hydro/deAcase_b/a-brl"/>
</dbReference>
<dbReference type="SUPFAM" id="SSF88713">
    <property type="entry name" value="Glycoside hydrolase/deacetylase"/>
    <property type="match status" value="1"/>
</dbReference>
<dbReference type="Gene3D" id="3.20.20.370">
    <property type="entry name" value="Glycoside hydrolase/deacetylase"/>
    <property type="match status" value="1"/>
</dbReference>
<dbReference type="GO" id="GO:0005975">
    <property type="term" value="P:carbohydrate metabolic process"/>
    <property type="evidence" value="ECO:0007669"/>
    <property type="project" value="InterPro"/>
</dbReference>
<dbReference type="CDD" id="cd10918">
    <property type="entry name" value="CE4_NodB_like_5s_6s"/>
    <property type="match status" value="1"/>
</dbReference>
<evidence type="ECO:0000313" key="5">
    <source>
        <dbReference type="Proteomes" id="UP001333818"/>
    </source>
</evidence>
<sequence length="635" mass="68978">MQKTILAGLVLAAVGVGMGAAIAFRLVSNSTSRISIATTESTVSRQQSDLTSSTTENNQATGQVKTGADKSFCQFNALNSVTNSLYQVQAINAIAHDPLPTLSNFSGLLKPEFLASFTPAPFPKISDRARSASVPIIMYHDITTSKEVSWDVTPTELEEQIQAIYDNGLTPITLDQLVNHLRTGSSLPEKPILLTFDDNYLGQYTYAFPLLKKYNYPAVWSVHTRFVGSTAGKPKATWDQLREMQRSGLITIASHTVNHYNMLRLDDAKVEEELRVSKQVLEKELGIFIRYFTYPEGSYSDRIKQKVAEAGYEAALTMSLDPYQEKPANTSEDILSIMRYGQSRIREAIPLASGGTPSDSFNLFPNLTASGNSGINFTTPVQKRQVSIDGFPITLVYGGRPVTVHADKRGKVEEIMKTAEAIAAVDGGFFSLERIDGNKMIGPVLSQFSSNAGIFNPGNKGENPLLNGRPLVLISPTGIKFVPFDASKHSSLDALKAELPDVTDAFVAAGWLVRDGKPQTAESFGKLYGFDASRDRAFWGIDRTGRPVIGVTQEMIDSVGLGKLLAKAGLQDVVMLDSGASASLAYQNRSMMSYEPRPVPHVVALLPPNPAKTEETNTTITCPVSFSPASSPTQN</sequence>
<keyword evidence="2" id="KW-0732">Signal</keyword>
<dbReference type="PANTHER" id="PTHR34216:SF3">
    <property type="entry name" value="POLY-BETA-1,6-N-ACETYL-D-GLUCOSAMINE N-DEACETYLASE"/>
    <property type="match status" value="1"/>
</dbReference>
<comment type="subcellular location">
    <subcellularLocation>
        <location evidence="1">Secreted</location>
    </subcellularLocation>
</comment>
<comment type="caution">
    <text evidence="4">The sequence shown here is derived from an EMBL/GenBank/DDBJ whole genome shotgun (WGS) entry which is preliminary data.</text>
</comment>
<dbReference type="RefSeq" id="WP_330484073.1">
    <property type="nucleotide sequence ID" value="NZ_JAZBJZ010000047.1"/>
</dbReference>
<dbReference type="InterPro" id="IPR051398">
    <property type="entry name" value="Polysacch_Deacetylase"/>
</dbReference>
<evidence type="ECO:0000313" key="4">
    <source>
        <dbReference type="EMBL" id="MEE3717642.1"/>
    </source>
</evidence>
<accession>A0AAW9PU23</accession>
<name>A0AAW9PU23_9CYAN</name>
<gene>
    <name evidence="4" type="ORF">V2H45_12955</name>
</gene>
<evidence type="ECO:0000256" key="2">
    <source>
        <dbReference type="ARBA" id="ARBA00022729"/>
    </source>
</evidence>
<reference evidence="4" key="1">
    <citation type="submission" date="2024-01" db="EMBL/GenBank/DDBJ databases">
        <title>Bank of Algae and Cyanobacteria of the Azores (BACA) strain genomes.</title>
        <authorList>
            <person name="Luz R."/>
            <person name="Cordeiro R."/>
            <person name="Fonseca A."/>
            <person name="Goncalves V."/>
        </authorList>
    </citation>
    <scope>NUCLEOTIDE SEQUENCE</scope>
    <source>
        <strain evidence="4">BACA0141</strain>
    </source>
</reference>
<dbReference type="GO" id="GO:0005576">
    <property type="term" value="C:extracellular region"/>
    <property type="evidence" value="ECO:0007669"/>
    <property type="project" value="UniProtKB-SubCell"/>
</dbReference>
<proteinExistence type="predicted"/>
<dbReference type="InterPro" id="IPR002509">
    <property type="entry name" value="NODB_dom"/>
</dbReference>
<evidence type="ECO:0000256" key="1">
    <source>
        <dbReference type="ARBA" id="ARBA00004613"/>
    </source>
</evidence>
<dbReference type="InterPro" id="IPR018711">
    <property type="entry name" value="NAGPA"/>
</dbReference>
<dbReference type="GO" id="GO:0016810">
    <property type="term" value="F:hydrolase activity, acting on carbon-nitrogen (but not peptide) bonds"/>
    <property type="evidence" value="ECO:0007669"/>
    <property type="project" value="InterPro"/>
</dbReference>
<dbReference type="Pfam" id="PF09992">
    <property type="entry name" value="NAGPA"/>
    <property type="match status" value="1"/>
</dbReference>
<feature type="domain" description="NodB homology" evidence="3">
    <location>
        <begin position="190"/>
        <end position="380"/>
    </location>
</feature>
<dbReference type="AlphaFoldDB" id="A0AAW9PU23"/>
<dbReference type="Proteomes" id="UP001333818">
    <property type="component" value="Unassembled WGS sequence"/>
</dbReference>
<keyword evidence="5" id="KW-1185">Reference proteome</keyword>
<dbReference type="PANTHER" id="PTHR34216">
    <property type="match status" value="1"/>
</dbReference>
<dbReference type="Pfam" id="PF01522">
    <property type="entry name" value="Polysacc_deac_1"/>
    <property type="match status" value="1"/>
</dbReference>
<dbReference type="PROSITE" id="PS51677">
    <property type="entry name" value="NODB"/>
    <property type="match status" value="1"/>
</dbReference>
<organism evidence="4 5">
    <name type="scientific">Tumidithrix elongata BACA0141</name>
    <dbReference type="NCBI Taxonomy" id="2716417"/>
    <lineage>
        <taxon>Bacteria</taxon>
        <taxon>Bacillati</taxon>
        <taxon>Cyanobacteriota</taxon>
        <taxon>Cyanophyceae</taxon>
        <taxon>Pseudanabaenales</taxon>
        <taxon>Pseudanabaenaceae</taxon>
        <taxon>Tumidithrix</taxon>
        <taxon>Tumidithrix elongata</taxon>
    </lineage>
</organism>